<dbReference type="PANTHER" id="PTHR30354:SF11">
    <property type="entry name" value="PERMEASE"/>
    <property type="match status" value="1"/>
</dbReference>
<feature type="transmembrane region" description="Helical" evidence="1">
    <location>
        <begin position="138"/>
        <end position="154"/>
    </location>
</feature>
<evidence type="ECO:0000256" key="1">
    <source>
        <dbReference type="SAM" id="Phobius"/>
    </source>
</evidence>
<feature type="transmembrane region" description="Helical" evidence="1">
    <location>
        <begin position="391"/>
        <end position="416"/>
    </location>
</feature>
<feature type="transmembrane region" description="Helical" evidence="1">
    <location>
        <begin position="28"/>
        <end position="51"/>
    </location>
</feature>
<feature type="transmembrane region" description="Helical" evidence="1">
    <location>
        <begin position="221"/>
        <end position="241"/>
    </location>
</feature>
<feature type="transmembrane region" description="Helical" evidence="1">
    <location>
        <begin position="278"/>
        <end position="299"/>
    </location>
</feature>
<feature type="transmembrane region" description="Helical" evidence="1">
    <location>
        <begin position="247"/>
        <end position="266"/>
    </location>
</feature>
<keyword evidence="1" id="KW-1133">Transmembrane helix</keyword>
<dbReference type="Pfam" id="PF02447">
    <property type="entry name" value="GntP_permease"/>
    <property type="match status" value="2"/>
</dbReference>
<evidence type="ECO:0000313" key="2">
    <source>
        <dbReference type="EMBL" id="KUG19347.1"/>
    </source>
</evidence>
<dbReference type="GO" id="GO:0015128">
    <property type="term" value="F:gluconate transmembrane transporter activity"/>
    <property type="evidence" value="ECO:0007669"/>
    <property type="project" value="InterPro"/>
</dbReference>
<comment type="caution">
    <text evidence="2">The sequence shown here is derived from an EMBL/GenBank/DDBJ whole genome shotgun (WGS) entry which is preliminary data.</text>
</comment>
<keyword evidence="1" id="KW-0812">Transmembrane</keyword>
<feature type="transmembrane region" description="Helical" evidence="1">
    <location>
        <begin position="102"/>
        <end position="126"/>
    </location>
</feature>
<accession>A0A0W8FGD0</accession>
<dbReference type="PANTHER" id="PTHR30354">
    <property type="entry name" value="GNT FAMILY GLUCONATE TRANSPORTER"/>
    <property type="match status" value="1"/>
</dbReference>
<name>A0A0W8FGD0_9ZZZZ</name>
<dbReference type="AlphaFoldDB" id="A0A0W8FGD0"/>
<feature type="transmembrane region" description="Helical" evidence="1">
    <location>
        <begin position="305"/>
        <end position="325"/>
    </location>
</feature>
<sequence>MDTLLPFAVCLVLITVAAVRYHLPPFLTLVGASILFGALSGMPAGVFMPAITGGAGRLFGILGIVIFSGAVIAQVLRESRLIEIIVADITRVAGRPLHTSGLAGFLLSVPLMCSITSFVILSPIVAHLRSGGSGVRQLLYVLAVGGSLSFVLLYPSPVMHSILSTLNFYPGDPWRIDVVTLPIALALLAALLLASRRRLPPPEEGDTAPPAEAPAQERLRAWAPFAVLLLVLAAGAALPAFDLLGDINIALLAALIAALAGVTGEVRLRALAKGTKNAGIIIFDLSGAGAFGAVIAASAFPSEVYALALPVMPEILLPFVVAALVQAAQGSRVVTAAVTSTILGASGAVSALNPAATALMICAGAFSFSYVSDPFFWLIKRTTGDGFSSVVRHYTLPLFIAGMVTLAAALLVQAVLG</sequence>
<proteinExistence type="predicted"/>
<gene>
    <name evidence="2" type="ORF">ASZ90_010936</name>
</gene>
<protein>
    <submittedName>
        <fullName evidence="2">Uncharacterized protein</fullName>
    </submittedName>
</protein>
<organism evidence="2">
    <name type="scientific">hydrocarbon metagenome</name>
    <dbReference type="NCBI Taxonomy" id="938273"/>
    <lineage>
        <taxon>unclassified sequences</taxon>
        <taxon>metagenomes</taxon>
        <taxon>ecological metagenomes</taxon>
    </lineage>
</organism>
<reference evidence="2" key="1">
    <citation type="journal article" date="2015" name="Proc. Natl. Acad. Sci. U.S.A.">
        <title>Networks of energetic and metabolic interactions define dynamics in microbial communities.</title>
        <authorList>
            <person name="Embree M."/>
            <person name="Liu J.K."/>
            <person name="Al-Bassam M.M."/>
            <person name="Zengler K."/>
        </authorList>
    </citation>
    <scope>NUCLEOTIDE SEQUENCE</scope>
</reference>
<dbReference type="EMBL" id="LNQE01001299">
    <property type="protein sequence ID" value="KUG19347.1"/>
    <property type="molecule type" value="Genomic_DNA"/>
</dbReference>
<keyword evidence="1" id="KW-0472">Membrane</keyword>
<feature type="transmembrane region" description="Helical" evidence="1">
    <location>
        <begin position="332"/>
        <end position="352"/>
    </location>
</feature>
<dbReference type="InterPro" id="IPR003474">
    <property type="entry name" value="Glcn_transporter"/>
</dbReference>
<dbReference type="GO" id="GO:0005886">
    <property type="term" value="C:plasma membrane"/>
    <property type="evidence" value="ECO:0007669"/>
    <property type="project" value="TreeGrafter"/>
</dbReference>
<feature type="transmembrane region" description="Helical" evidence="1">
    <location>
        <begin position="358"/>
        <end position="379"/>
    </location>
</feature>
<feature type="transmembrane region" description="Helical" evidence="1">
    <location>
        <begin position="58"/>
        <end position="76"/>
    </location>
</feature>
<feature type="transmembrane region" description="Helical" evidence="1">
    <location>
        <begin position="174"/>
        <end position="194"/>
    </location>
</feature>